<accession>A0ABT4VE89</accession>
<dbReference type="PANTHER" id="PTHR30160:SF7">
    <property type="entry name" value="ADP-HEPTOSE--LPS HEPTOSYLTRANSFERASE 2"/>
    <property type="match status" value="1"/>
</dbReference>
<dbReference type="InterPro" id="IPR002201">
    <property type="entry name" value="Glyco_trans_9"/>
</dbReference>
<protein>
    <recommendedName>
        <fullName evidence="4">lipopolysaccharide heptosyltransferase II</fullName>
        <ecNumber evidence="4">2.4.99.24</ecNumber>
    </recommendedName>
</protein>
<evidence type="ECO:0000256" key="2">
    <source>
        <dbReference type="ARBA" id="ARBA00022679"/>
    </source>
</evidence>
<name>A0ABT4VE89_9HELI</name>
<keyword evidence="2" id="KW-0808">Transferase</keyword>
<evidence type="ECO:0000256" key="5">
    <source>
        <dbReference type="ARBA" id="ARBA00047503"/>
    </source>
</evidence>
<dbReference type="InterPro" id="IPR011910">
    <property type="entry name" value="RfaF"/>
</dbReference>
<dbReference type="EMBL" id="JAQHXR010000002">
    <property type="protein sequence ID" value="MDA3969017.1"/>
    <property type="molecule type" value="Genomic_DNA"/>
</dbReference>
<dbReference type="InterPro" id="IPR051199">
    <property type="entry name" value="LPS_LOS_Heptosyltrfase"/>
</dbReference>
<keyword evidence="7" id="KW-1185">Reference proteome</keyword>
<dbReference type="NCBIfam" id="TIGR02195">
    <property type="entry name" value="heptsyl_trn_II"/>
    <property type="match status" value="1"/>
</dbReference>
<dbReference type="RefSeq" id="WP_271021309.1">
    <property type="nucleotide sequence ID" value="NZ_JAQHXR010000002.1"/>
</dbReference>
<dbReference type="Proteomes" id="UP001210261">
    <property type="component" value="Unassembled WGS sequence"/>
</dbReference>
<evidence type="ECO:0000313" key="7">
    <source>
        <dbReference type="Proteomes" id="UP001210261"/>
    </source>
</evidence>
<keyword evidence="1" id="KW-0328">Glycosyltransferase</keyword>
<dbReference type="Pfam" id="PF01075">
    <property type="entry name" value="Glyco_transf_9"/>
    <property type="match status" value="1"/>
</dbReference>
<reference evidence="6 7" key="1">
    <citation type="submission" date="2023-01" db="EMBL/GenBank/DDBJ databases">
        <title>Description of Helicobacter ibis sp. nov. isolated from faecal droppings of black-faced ibis (Theristicus melanopis).</title>
        <authorList>
            <person name="Lopez-Cantillo M."/>
            <person name="Vidal-Veuthey B."/>
            <person name="Mella A."/>
            <person name="De La Haba R."/>
            <person name="Collado L."/>
        </authorList>
    </citation>
    <scope>NUCLEOTIDE SEQUENCE [LARGE SCALE GENOMIC DNA]</scope>
    <source>
        <strain evidence="6 7">A82</strain>
    </source>
</reference>
<dbReference type="PANTHER" id="PTHR30160">
    <property type="entry name" value="TETRAACYLDISACCHARIDE 4'-KINASE-RELATED"/>
    <property type="match status" value="1"/>
</dbReference>
<dbReference type="SUPFAM" id="SSF53756">
    <property type="entry name" value="UDP-Glycosyltransferase/glycogen phosphorylase"/>
    <property type="match status" value="1"/>
</dbReference>
<comment type="catalytic activity">
    <reaction evidence="5">
        <text>an L-alpha-D-Hep-(1-&gt;5)-[alpha-Kdo-(2-&gt;4)]-alpha-Kdo-(2-&gt;6)-lipid A + ADP-L-glycero-beta-D-manno-heptose = an L-alpha-D-Hep-(1-&gt;3)-L-alpha-D-Hep-(1-&gt;5)-[alpha-Kdo-(2-&gt;4)]-alpha-Kdo-(2-&gt;6)-lipid A + ADP + H(+)</text>
        <dbReference type="Rhea" id="RHEA:74071"/>
        <dbReference type="ChEBI" id="CHEBI:15378"/>
        <dbReference type="ChEBI" id="CHEBI:61506"/>
        <dbReference type="ChEBI" id="CHEBI:193068"/>
        <dbReference type="ChEBI" id="CHEBI:193069"/>
        <dbReference type="ChEBI" id="CHEBI:456216"/>
        <dbReference type="EC" id="2.4.99.24"/>
    </reaction>
</comment>
<comment type="similarity">
    <text evidence="3">Belongs to the glycosyltransferase 9 family.</text>
</comment>
<gene>
    <name evidence="6" type="primary">waaF</name>
    <name evidence="6" type="ORF">PF021_04930</name>
</gene>
<evidence type="ECO:0000256" key="4">
    <source>
        <dbReference type="ARBA" id="ARBA00044042"/>
    </source>
</evidence>
<evidence type="ECO:0000256" key="3">
    <source>
        <dbReference type="ARBA" id="ARBA00043995"/>
    </source>
</evidence>
<dbReference type="CDD" id="cd03789">
    <property type="entry name" value="GT9_LPS_heptosyltransferase"/>
    <property type="match status" value="1"/>
</dbReference>
<organism evidence="6 7">
    <name type="scientific">Helicobacter ibis</name>
    <dbReference type="NCBI Taxonomy" id="2962633"/>
    <lineage>
        <taxon>Bacteria</taxon>
        <taxon>Pseudomonadati</taxon>
        <taxon>Campylobacterota</taxon>
        <taxon>Epsilonproteobacteria</taxon>
        <taxon>Campylobacterales</taxon>
        <taxon>Helicobacteraceae</taxon>
        <taxon>Helicobacter</taxon>
    </lineage>
</organism>
<evidence type="ECO:0000313" key="6">
    <source>
        <dbReference type="EMBL" id="MDA3969017.1"/>
    </source>
</evidence>
<evidence type="ECO:0000256" key="1">
    <source>
        <dbReference type="ARBA" id="ARBA00022676"/>
    </source>
</evidence>
<dbReference type="EC" id="2.4.99.24" evidence="4"/>
<sequence length="328" mass="37265">MNILIRLPNWLGDAIMATFAIESLYKTYKDSNFFLVGSKVSIQIFKNHKNTTLIEDDSKDSKCRILKLYKIAKSIPRSDIAITFQNNFLSALFLSFNNAKIKIGYKNELRQFLLTHAKIKQKGIHEVFVYYDLVKDMVENIQPKLYLQNPNKPINLPLGKLAGINAGAAFGSAKRWEESYFAEVANYLLDNNYSILLFGSNNEINIANNIESMCKDKVLNLAGQTTLEELITYISKLDLFITNDSGPMHIAAAFNIPSVAIFGPTNDRETSPFSQNSHIISLKTLGYKLECQPCKKRICPLKDLNYHSCMRDLKPKFIIEKIKSITKT</sequence>
<dbReference type="Gene3D" id="3.40.50.2000">
    <property type="entry name" value="Glycogen Phosphorylase B"/>
    <property type="match status" value="2"/>
</dbReference>
<proteinExistence type="inferred from homology"/>
<comment type="caution">
    <text evidence="6">The sequence shown here is derived from an EMBL/GenBank/DDBJ whole genome shotgun (WGS) entry which is preliminary data.</text>
</comment>